<name>A0A914HRC8_GLORO</name>
<evidence type="ECO:0000313" key="1">
    <source>
        <dbReference type="Proteomes" id="UP000887572"/>
    </source>
</evidence>
<accession>A0A914HRC8</accession>
<reference evidence="2" key="1">
    <citation type="submission" date="2022-11" db="UniProtKB">
        <authorList>
            <consortium name="WormBaseParasite"/>
        </authorList>
    </citation>
    <scope>IDENTIFICATION</scope>
</reference>
<sequence length="194" mass="22214">MASDVSVTPELCLNEKEDWGFATAGDERWNKRLEEAGTQRYFLKKLTWSKTKKMDLLVTDHCFCGTEVGGFSPCLQNGVVVSGEPLVNTSMLGEDVVIKGELYLSVLKNGMLSLLLSTFLSKIKLDRLHVLLDRLFSMLEGKGIKLQQTLKLLEFVRKCDEMLNWIRDKDLPFPKANIKRSHFDQNEKMARQKR</sequence>
<dbReference type="Proteomes" id="UP000887572">
    <property type="component" value="Unplaced"/>
</dbReference>
<dbReference type="Gene3D" id="1.20.58.60">
    <property type="match status" value="1"/>
</dbReference>
<dbReference type="SUPFAM" id="SSF46966">
    <property type="entry name" value="Spectrin repeat"/>
    <property type="match status" value="1"/>
</dbReference>
<dbReference type="WBParaSite" id="Gr19_v10_g3529.t1">
    <property type="protein sequence ID" value="Gr19_v10_g3529.t1"/>
    <property type="gene ID" value="Gr19_v10_g3529"/>
</dbReference>
<proteinExistence type="predicted"/>
<protein>
    <submittedName>
        <fullName evidence="2">Uncharacterized protein</fullName>
    </submittedName>
</protein>
<evidence type="ECO:0000313" key="2">
    <source>
        <dbReference type="WBParaSite" id="Gr19_v10_g3529.t1"/>
    </source>
</evidence>
<dbReference type="AlphaFoldDB" id="A0A914HRC8"/>
<organism evidence="1 2">
    <name type="scientific">Globodera rostochiensis</name>
    <name type="common">Golden nematode worm</name>
    <name type="synonym">Heterodera rostochiensis</name>
    <dbReference type="NCBI Taxonomy" id="31243"/>
    <lineage>
        <taxon>Eukaryota</taxon>
        <taxon>Metazoa</taxon>
        <taxon>Ecdysozoa</taxon>
        <taxon>Nematoda</taxon>
        <taxon>Chromadorea</taxon>
        <taxon>Rhabditida</taxon>
        <taxon>Tylenchina</taxon>
        <taxon>Tylenchomorpha</taxon>
        <taxon>Tylenchoidea</taxon>
        <taxon>Heteroderidae</taxon>
        <taxon>Heteroderinae</taxon>
        <taxon>Globodera</taxon>
    </lineage>
</organism>
<keyword evidence="1" id="KW-1185">Reference proteome</keyword>